<reference evidence="2 3" key="1">
    <citation type="submission" date="2018-08" db="EMBL/GenBank/DDBJ databases">
        <title>Genomic Encyclopedia of Archaeal and Bacterial Type Strains, Phase II (KMG-II): from individual species to whole genera.</title>
        <authorList>
            <person name="Goeker M."/>
        </authorList>
    </citation>
    <scope>NUCLEOTIDE SEQUENCE [LARGE SCALE GENOMIC DNA]</scope>
    <source>
        <strain evidence="2 3">DSM 5002</strain>
    </source>
</reference>
<feature type="signal peptide" evidence="1">
    <location>
        <begin position="1"/>
        <end position="30"/>
    </location>
</feature>
<protein>
    <submittedName>
        <fullName evidence="2">Uncharacterized protein</fullName>
    </submittedName>
</protein>
<evidence type="ECO:0000256" key="1">
    <source>
        <dbReference type="SAM" id="SignalP"/>
    </source>
</evidence>
<comment type="caution">
    <text evidence="2">The sequence shown here is derived from an EMBL/GenBank/DDBJ whole genome shotgun (WGS) entry which is preliminary data.</text>
</comment>
<sequence length="193" mass="21293">MPINDSCLNEVRALCLAITLAVTGAPTAFAEESAKARHDARPPVQRDVTALPAPVQDMRVSILRAASSGNLEEMRYVLERNEIMPVLSAGEKVDKPLKHWRDISGDGAGLEIMAVLIEILTSGYVVAKQPDTEMYVWPHFAARGVTDLTPPEKVELFRLVSPKEAERMAEDGYDHYRLGIGADGTWHFFYEGG</sequence>
<dbReference type="OrthoDB" id="9809589at2"/>
<evidence type="ECO:0000313" key="2">
    <source>
        <dbReference type="EMBL" id="RIA47368.1"/>
    </source>
</evidence>
<organism evidence="2 3">
    <name type="scientific">Dichotomicrobium thermohalophilum</name>
    <dbReference type="NCBI Taxonomy" id="933063"/>
    <lineage>
        <taxon>Bacteria</taxon>
        <taxon>Pseudomonadati</taxon>
        <taxon>Pseudomonadota</taxon>
        <taxon>Alphaproteobacteria</taxon>
        <taxon>Hyphomicrobiales</taxon>
        <taxon>Hyphomicrobiaceae</taxon>
        <taxon>Dichotomicrobium</taxon>
    </lineage>
</organism>
<accession>A0A397PEI7</accession>
<name>A0A397PEI7_9HYPH</name>
<proteinExistence type="predicted"/>
<keyword evidence="1" id="KW-0732">Signal</keyword>
<dbReference type="Proteomes" id="UP000266273">
    <property type="component" value="Unassembled WGS sequence"/>
</dbReference>
<dbReference type="EMBL" id="QXDF01000003">
    <property type="protein sequence ID" value="RIA47368.1"/>
    <property type="molecule type" value="Genomic_DNA"/>
</dbReference>
<gene>
    <name evidence="2" type="ORF">BXY53_2446</name>
</gene>
<keyword evidence="3" id="KW-1185">Reference proteome</keyword>
<evidence type="ECO:0000313" key="3">
    <source>
        <dbReference type="Proteomes" id="UP000266273"/>
    </source>
</evidence>
<feature type="chain" id="PRO_5017200142" evidence="1">
    <location>
        <begin position="31"/>
        <end position="193"/>
    </location>
</feature>
<dbReference type="RefSeq" id="WP_119062248.1">
    <property type="nucleotide sequence ID" value="NZ_QXDF01000003.1"/>
</dbReference>
<dbReference type="AlphaFoldDB" id="A0A397PEI7"/>